<dbReference type="KEGG" id="chih:GWR21_05465"/>
<evidence type="ECO:0000313" key="2">
    <source>
        <dbReference type="EMBL" id="QHS59061.1"/>
    </source>
</evidence>
<dbReference type="SUPFAM" id="SSF54427">
    <property type="entry name" value="NTF2-like"/>
    <property type="match status" value="1"/>
</dbReference>
<protein>
    <recommendedName>
        <fullName evidence="4">Nuclear transport factor 2 family protein</fullName>
    </recommendedName>
</protein>
<evidence type="ECO:0008006" key="4">
    <source>
        <dbReference type="Google" id="ProtNLM"/>
    </source>
</evidence>
<feature type="chain" id="PRO_5025335909" description="Nuclear transport factor 2 family protein" evidence="1">
    <location>
        <begin position="20"/>
        <end position="150"/>
    </location>
</feature>
<accession>A0A6B9ZC37</accession>
<proteinExistence type="predicted"/>
<gene>
    <name evidence="2" type="ORF">GWR21_05465</name>
</gene>
<feature type="signal peptide" evidence="1">
    <location>
        <begin position="1"/>
        <end position="19"/>
    </location>
</feature>
<dbReference type="Gene3D" id="3.10.450.50">
    <property type="match status" value="1"/>
</dbReference>
<dbReference type="Proteomes" id="UP000476411">
    <property type="component" value="Chromosome"/>
</dbReference>
<dbReference type="AlphaFoldDB" id="A0A6B9ZC37"/>
<dbReference type="EMBL" id="CP048113">
    <property type="protein sequence ID" value="QHS59061.1"/>
    <property type="molecule type" value="Genomic_DNA"/>
</dbReference>
<sequence length="150" mass="16659">MRRLTCLLLLTFFTFAVHAQTTTDSVKTAVSNLFSAMLGSDSAALVSCFAPGGVLQTIIKDKQGVVSVKSEAISEFASHIGKLPKQAVDERITFDVVKIDGDLAIAWTPYKLYFKEQFMHCGVNSFQLVRMAEGWKIQYIIDTRRKTGCE</sequence>
<name>A0A6B9ZC37_9BACT</name>
<keyword evidence="3" id="KW-1185">Reference proteome</keyword>
<reference evidence="2 3" key="1">
    <citation type="submission" date="2020-01" db="EMBL/GenBank/DDBJ databases">
        <title>Complete genome sequence of Chitinophaga sp. H33E-04 isolated from quinoa roots.</title>
        <authorList>
            <person name="Weon H.-Y."/>
            <person name="Lee S.A."/>
        </authorList>
    </citation>
    <scope>NUCLEOTIDE SEQUENCE [LARGE SCALE GENOMIC DNA]</scope>
    <source>
        <strain evidence="2 3">H33E-04</strain>
    </source>
</reference>
<keyword evidence="1" id="KW-0732">Signal</keyword>
<organism evidence="2 3">
    <name type="scientific">Chitinophaga agri</name>
    <dbReference type="NCBI Taxonomy" id="2703787"/>
    <lineage>
        <taxon>Bacteria</taxon>
        <taxon>Pseudomonadati</taxon>
        <taxon>Bacteroidota</taxon>
        <taxon>Chitinophagia</taxon>
        <taxon>Chitinophagales</taxon>
        <taxon>Chitinophagaceae</taxon>
        <taxon>Chitinophaga</taxon>
    </lineage>
</organism>
<evidence type="ECO:0000256" key="1">
    <source>
        <dbReference type="SAM" id="SignalP"/>
    </source>
</evidence>
<evidence type="ECO:0000313" key="3">
    <source>
        <dbReference type="Proteomes" id="UP000476411"/>
    </source>
</evidence>
<dbReference type="InterPro" id="IPR032710">
    <property type="entry name" value="NTF2-like_dom_sf"/>
</dbReference>
<dbReference type="RefSeq" id="WP_162330763.1">
    <property type="nucleotide sequence ID" value="NZ_CP048113.1"/>
</dbReference>